<evidence type="ECO:0000313" key="5">
    <source>
        <dbReference type="Proteomes" id="UP000279236"/>
    </source>
</evidence>
<dbReference type="Gene3D" id="3.40.50.720">
    <property type="entry name" value="NAD(P)-binding Rossmann-like Domain"/>
    <property type="match status" value="1"/>
</dbReference>
<sequence>MPVIPPGSLVLVTGASGFVAVHVVKTLLDAGFPVRGTVRTAAKGEYLQNLFKDSPVPFAYIVVANIETASRCPGAFDAAVMDVVGVAHTASPFHWHADDPSELIGPAVHGTLGLLNSIQRINPQVKRVVVTSSCAAIINDNVTKPHCFTEADWNTTSVHECETLGRNASATAKYRASKTLAEKALWQFIEVEQPHWDGVTINPSMVWGPLLQQAATIKDINESTVIIHEWFTGNKPQSDIPSVAPFNGVDVRDVALAHLRALIVPEAGSERFILSNAPASPNDFVLAFEHYWPERTTYPRGDASKVETINAGSNYYDHTKSERVLGIQYTSFDESIKDATASLIARYGI</sequence>
<dbReference type="InterPro" id="IPR036291">
    <property type="entry name" value="NAD(P)-bd_dom_sf"/>
</dbReference>
<dbReference type="Pfam" id="PF01370">
    <property type="entry name" value="Epimerase"/>
    <property type="match status" value="1"/>
</dbReference>
<dbReference type="STRING" id="105984.A0A427XXJ6"/>
<keyword evidence="1" id="KW-0560">Oxidoreductase</keyword>
<name>A0A427XXJ6_9TREE</name>
<dbReference type="PANTHER" id="PTHR10366">
    <property type="entry name" value="NAD DEPENDENT EPIMERASE/DEHYDRATASE"/>
    <property type="match status" value="1"/>
</dbReference>
<dbReference type="EMBL" id="RSCE01000004">
    <property type="protein sequence ID" value="RSH83542.1"/>
    <property type="molecule type" value="Genomic_DNA"/>
</dbReference>
<dbReference type="InterPro" id="IPR050425">
    <property type="entry name" value="NAD(P)_dehydrat-like"/>
</dbReference>
<comment type="similarity">
    <text evidence="2">Belongs to the NAD(P)-dependent epimerase/dehydratase family. Dihydroflavonol-4-reductase subfamily.</text>
</comment>
<proteinExistence type="inferred from homology"/>
<gene>
    <name evidence="4" type="primary">GRE2_5</name>
    <name evidence="4" type="ORF">EHS24_007230</name>
</gene>
<dbReference type="SUPFAM" id="SSF51735">
    <property type="entry name" value="NAD(P)-binding Rossmann-fold domains"/>
    <property type="match status" value="1"/>
</dbReference>
<protein>
    <submittedName>
        <fullName evidence="4">Methylglyoxal reductase (NADPH-dependent) gre2</fullName>
    </submittedName>
</protein>
<evidence type="ECO:0000259" key="3">
    <source>
        <dbReference type="Pfam" id="PF01370"/>
    </source>
</evidence>
<dbReference type="OrthoDB" id="2735536at2759"/>
<feature type="domain" description="NAD-dependent epimerase/dehydratase" evidence="3">
    <location>
        <begin position="10"/>
        <end position="213"/>
    </location>
</feature>
<dbReference type="GO" id="GO:0016616">
    <property type="term" value="F:oxidoreductase activity, acting on the CH-OH group of donors, NAD or NADP as acceptor"/>
    <property type="evidence" value="ECO:0007669"/>
    <property type="project" value="TreeGrafter"/>
</dbReference>
<dbReference type="RefSeq" id="XP_028477494.1">
    <property type="nucleotide sequence ID" value="XM_028622602.1"/>
</dbReference>
<keyword evidence="5" id="KW-1185">Reference proteome</keyword>
<accession>A0A427XXJ6</accession>
<dbReference type="AlphaFoldDB" id="A0A427XXJ6"/>
<dbReference type="PANTHER" id="PTHR10366:SF564">
    <property type="entry name" value="STEROL-4-ALPHA-CARBOXYLATE 3-DEHYDROGENASE, DECARBOXYLATING"/>
    <property type="match status" value="1"/>
</dbReference>
<evidence type="ECO:0000256" key="2">
    <source>
        <dbReference type="ARBA" id="ARBA00023445"/>
    </source>
</evidence>
<organism evidence="4 5">
    <name type="scientific">Apiotrichum porosum</name>
    <dbReference type="NCBI Taxonomy" id="105984"/>
    <lineage>
        <taxon>Eukaryota</taxon>
        <taxon>Fungi</taxon>
        <taxon>Dikarya</taxon>
        <taxon>Basidiomycota</taxon>
        <taxon>Agaricomycotina</taxon>
        <taxon>Tremellomycetes</taxon>
        <taxon>Trichosporonales</taxon>
        <taxon>Trichosporonaceae</taxon>
        <taxon>Apiotrichum</taxon>
    </lineage>
</organism>
<comment type="caution">
    <text evidence="4">The sequence shown here is derived from an EMBL/GenBank/DDBJ whole genome shotgun (WGS) entry which is preliminary data.</text>
</comment>
<reference evidence="4 5" key="1">
    <citation type="submission" date="2018-11" db="EMBL/GenBank/DDBJ databases">
        <title>Genome sequence of Apiotrichum porosum DSM 27194.</title>
        <authorList>
            <person name="Aliyu H."/>
            <person name="Gorte O."/>
            <person name="Ochsenreither K."/>
        </authorList>
    </citation>
    <scope>NUCLEOTIDE SEQUENCE [LARGE SCALE GENOMIC DNA]</scope>
    <source>
        <strain evidence="4 5">DSM 27194</strain>
    </source>
</reference>
<evidence type="ECO:0000313" key="4">
    <source>
        <dbReference type="EMBL" id="RSH83542.1"/>
    </source>
</evidence>
<dbReference type="InterPro" id="IPR001509">
    <property type="entry name" value="Epimerase_deHydtase"/>
</dbReference>
<dbReference type="GeneID" id="39591773"/>
<evidence type="ECO:0000256" key="1">
    <source>
        <dbReference type="ARBA" id="ARBA00023002"/>
    </source>
</evidence>
<dbReference type="Proteomes" id="UP000279236">
    <property type="component" value="Unassembled WGS sequence"/>
</dbReference>